<keyword evidence="1" id="KW-0472">Membrane</keyword>
<keyword evidence="1" id="KW-0812">Transmembrane</keyword>
<comment type="caution">
    <text evidence="2">The sequence shown here is derived from an EMBL/GenBank/DDBJ whole genome shotgun (WGS) entry which is preliminary data.</text>
</comment>
<dbReference type="EMBL" id="CAVNYO010000136">
    <property type="protein sequence ID" value="CAK5268015.1"/>
    <property type="molecule type" value="Genomic_DNA"/>
</dbReference>
<proteinExistence type="predicted"/>
<dbReference type="Proteomes" id="UP001295794">
    <property type="component" value="Unassembled WGS sequence"/>
</dbReference>
<evidence type="ECO:0000256" key="1">
    <source>
        <dbReference type="SAM" id="Phobius"/>
    </source>
</evidence>
<organism evidence="2 3">
    <name type="scientific">Mycena citricolor</name>
    <dbReference type="NCBI Taxonomy" id="2018698"/>
    <lineage>
        <taxon>Eukaryota</taxon>
        <taxon>Fungi</taxon>
        <taxon>Dikarya</taxon>
        <taxon>Basidiomycota</taxon>
        <taxon>Agaricomycotina</taxon>
        <taxon>Agaricomycetes</taxon>
        <taxon>Agaricomycetidae</taxon>
        <taxon>Agaricales</taxon>
        <taxon>Marasmiineae</taxon>
        <taxon>Mycenaceae</taxon>
        <taxon>Mycena</taxon>
    </lineage>
</organism>
<evidence type="ECO:0000313" key="3">
    <source>
        <dbReference type="Proteomes" id="UP001295794"/>
    </source>
</evidence>
<keyword evidence="3" id="KW-1185">Reference proteome</keyword>
<name>A0AAD2JXX1_9AGAR</name>
<evidence type="ECO:0000313" key="2">
    <source>
        <dbReference type="EMBL" id="CAK5268015.1"/>
    </source>
</evidence>
<keyword evidence="1" id="KW-1133">Transmembrane helix</keyword>
<sequence length="497" mass="55951">MQGILRRGWTSLRVLTGKDTKADLEYYELVPPPDSPLSLASRPLGGARWSRPRLSFRRFLCMLLAMPVMFLAVLIINGIPSTYLDIKAYERQLPQHNATIEDVHDGRRYLRFPGHLVGHGWNNVLQEAIVAAHLAHITDRVYVFEDYTWSQSPFPYTVFWPDLALRPSRIPLNAFLSGPLAGGASAERMEKRAVDFEFFEQACGADQVHSVHATEDTPAGFKGASAMEVVEWWVEHLKSVEDVRCVEIVSEEPVFDSHFFGSHQMVALLPSLFSSPILREFTWSPLVQSAVARNFAVLRPLDNSALYPPLRNLIDSDHDDGTADVTSNNAGLVAVHLRQGDYERHCPRLALYHSTYLGINTHPDLPDRFVPGTEADYMPHCFPTVEQLVQRLEQVRADHAARYPHRPPLKRVFVLTNARGWLVRSLEEELKKEGWTDVWSSYDLLLDSAQKGVAMAVDMALAEGAEVFLGNGFSSLTGNIVMLRLARGLDPESIRFL</sequence>
<dbReference type="Gene3D" id="3.40.50.11350">
    <property type="match status" value="1"/>
</dbReference>
<accession>A0AAD2JXX1</accession>
<gene>
    <name evidence="2" type="ORF">MYCIT1_LOCUS11006</name>
</gene>
<protein>
    <submittedName>
        <fullName evidence="2">Uncharacterized protein</fullName>
    </submittedName>
</protein>
<dbReference type="AlphaFoldDB" id="A0AAD2JXX1"/>
<feature type="transmembrane region" description="Helical" evidence="1">
    <location>
        <begin position="59"/>
        <end position="79"/>
    </location>
</feature>
<dbReference type="CDD" id="cd11296">
    <property type="entry name" value="O-FucT_like"/>
    <property type="match status" value="1"/>
</dbReference>
<reference evidence="2" key="1">
    <citation type="submission" date="2023-11" db="EMBL/GenBank/DDBJ databases">
        <authorList>
            <person name="De Vega J J."/>
            <person name="De Vega J J."/>
        </authorList>
    </citation>
    <scope>NUCLEOTIDE SEQUENCE</scope>
</reference>